<dbReference type="Proteomes" id="UP000314986">
    <property type="component" value="Unassembled WGS sequence"/>
</dbReference>
<dbReference type="GO" id="GO:0003827">
    <property type="term" value="F:alpha-1,3-mannosylglycoprotein 2-beta-N-acetylglucosaminyltransferase activity"/>
    <property type="evidence" value="ECO:0007669"/>
    <property type="project" value="UniProtKB-UniRule"/>
</dbReference>
<evidence type="ECO:0000256" key="1">
    <source>
        <dbReference type="ARBA" id="ARBA00004323"/>
    </source>
</evidence>
<keyword evidence="4 17" id="KW-0328">Glycosyltransferase</keyword>
<comment type="subcellular location">
    <subcellularLocation>
        <location evidence="1 17">Golgi apparatus membrane</location>
        <topology evidence="1 17">Single-pass type II membrane protein</topology>
    </subcellularLocation>
</comment>
<reference evidence="19" key="5">
    <citation type="submission" date="2025-09" db="UniProtKB">
        <authorList>
            <consortium name="Ensembl"/>
        </authorList>
    </citation>
    <scope>IDENTIFICATION</scope>
</reference>
<dbReference type="GeneTree" id="ENSGT00530000063632"/>
<keyword evidence="5" id="KW-0808">Transferase</keyword>
<evidence type="ECO:0000256" key="12">
    <source>
        <dbReference type="ARBA" id="ARBA00023211"/>
    </source>
</evidence>
<keyword evidence="9" id="KW-1133">Transmembrane helix</keyword>
<gene>
    <name evidence="19" type="primary">mgat1b</name>
</gene>
<dbReference type="InterPro" id="IPR029044">
    <property type="entry name" value="Nucleotide-diphossugar_trans"/>
</dbReference>
<evidence type="ECO:0000256" key="13">
    <source>
        <dbReference type="ARBA" id="ARBA00037706"/>
    </source>
</evidence>
<dbReference type="GO" id="GO:0000139">
    <property type="term" value="C:Golgi membrane"/>
    <property type="evidence" value="ECO:0007669"/>
    <property type="project" value="UniProtKB-SubCell"/>
</dbReference>
<keyword evidence="18" id="KW-0175">Coiled coil</keyword>
<dbReference type="Pfam" id="PF03071">
    <property type="entry name" value="GNT-I"/>
    <property type="match status" value="1"/>
</dbReference>
<dbReference type="InterPro" id="IPR004139">
    <property type="entry name" value="Glyco_trans_13"/>
</dbReference>
<feature type="coiled-coil region" evidence="18">
    <location>
        <begin position="45"/>
        <end position="72"/>
    </location>
</feature>
<reference evidence="20" key="1">
    <citation type="journal article" date="2006" name="Science">
        <title>Ancient noncoding elements conserved in the human genome.</title>
        <authorList>
            <person name="Venkatesh B."/>
            <person name="Kirkness E.F."/>
            <person name="Loh Y.H."/>
            <person name="Halpern A.L."/>
            <person name="Lee A.P."/>
            <person name="Johnson J."/>
            <person name="Dandona N."/>
            <person name="Viswanathan L.D."/>
            <person name="Tay A."/>
            <person name="Venter J.C."/>
            <person name="Strausberg R.L."/>
            <person name="Brenner S."/>
        </authorList>
    </citation>
    <scope>NUCLEOTIDE SEQUENCE [LARGE SCALE GENOMIC DNA]</scope>
</reference>
<organism evidence="19 20">
    <name type="scientific">Callorhinchus milii</name>
    <name type="common">Ghost shark</name>
    <dbReference type="NCBI Taxonomy" id="7868"/>
    <lineage>
        <taxon>Eukaryota</taxon>
        <taxon>Metazoa</taxon>
        <taxon>Chordata</taxon>
        <taxon>Craniata</taxon>
        <taxon>Vertebrata</taxon>
        <taxon>Chondrichthyes</taxon>
        <taxon>Holocephali</taxon>
        <taxon>Chimaeriformes</taxon>
        <taxon>Callorhinchidae</taxon>
        <taxon>Callorhinchus</taxon>
    </lineage>
</organism>
<dbReference type="GO" id="GO:0030145">
    <property type="term" value="F:manganese ion binding"/>
    <property type="evidence" value="ECO:0007669"/>
    <property type="project" value="UniProtKB-UniRule"/>
</dbReference>
<dbReference type="PANTHER" id="PTHR10468:SF0">
    <property type="entry name" value="ALPHA-1,3-MANNOSYL-GLYCOPROTEIN 2-BETA-N-ACETYLGLUCOSAMINYLTRANSFERASE"/>
    <property type="match status" value="1"/>
</dbReference>
<dbReference type="Ensembl" id="ENSCMIT00000001218.1">
    <property type="protein sequence ID" value="ENSCMIP00000001160.1"/>
    <property type="gene ID" value="ENSCMIG00000000777.1"/>
</dbReference>
<evidence type="ECO:0000256" key="6">
    <source>
        <dbReference type="ARBA" id="ARBA00022692"/>
    </source>
</evidence>
<evidence type="ECO:0000256" key="3">
    <source>
        <dbReference type="ARBA" id="ARBA00006492"/>
    </source>
</evidence>
<keyword evidence="6" id="KW-0812">Transmembrane</keyword>
<accession>A0A4W3GEV9</accession>
<evidence type="ECO:0000256" key="8">
    <source>
        <dbReference type="ARBA" id="ARBA00022968"/>
    </source>
</evidence>
<keyword evidence="12 17" id="KW-0464">Manganese</keyword>
<evidence type="ECO:0000256" key="5">
    <source>
        <dbReference type="ARBA" id="ARBA00022679"/>
    </source>
</evidence>
<dbReference type="FunFam" id="3.90.550.10:FF:000252">
    <property type="entry name" value="Protein O-linked-mannose beta-1,2-N-acetylglucosaminyltransferase 1"/>
    <property type="match status" value="1"/>
</dbReference>
<dbReference type="EC" id="2.4.1.101" evidence="14 17"/>
<evidence type="ECO:0000256" key="14">
    <source>
        <dbReference type="ARBA" id="ARBA00038949"/>
    </source>
</evidence>
<evidence type="ECO:0000256" key="2">
    <source>
        <dbReference type="ARBA" id="ARBA00004922"/>
    </source>
</evidence>
<comment type="catalytic activity">
    <reaction evidence="16 17">
        <text>N(4)-(alpha-D-Man-(1-&gt;3)-[alpha-D-Man-(1-&gt;3)-[alpha-D-Man-(1-&gt;6)]-alpha-D-Man-(1-&gt;6)]-beta-D-Man-(1-&gt;4)-beta-D-GlcNAc-(1-&gt;4)-beta-D-GlcNAc)-L-asparaginyl-[protein] (N-glucan mannose isomer 5A1,2) + UDP-N-acetyl-alpha-D-glucosamine = N(4)-{beta-D-GlcNAc-(1-&gt;2)-alpha-D-Man-(1-&gt;3)-[alpha-D-Man-(1-&gt;3)-[alpha-D-Man-(1-&gt;6)]-alpha-D-Man-(1-&gt;6)]-beta-D-Man-(1-&gt;4)-beta-D-GlcNAc-(1-&gt;4)-beta-D-GlcNAc}-L-asparaginyl-[protein] + UDP + H(+)</text>
        <dbReference type="Rhea" id="RHEA:11456"/>
        <dbReference type="Rhea" id="RHEA-COMP:14367"/>
        <dbReference type="Rhea" id="RHEA-COMP:14368"/>
        <dbReference type="ChEBI" id="CHEBI:15378"/>
        <dbReference type="ChEBI" id="CHEBI:57705"/>
        <dbReference type="ChEBI" id="CHEBI:58223"/>
        <dbReference type="ChEBI" id="CHEBI:59087"/>
        <dbReference type="ChEBI" id="CHEBI:60625"/>
        <dbReference type="EC" id="2.4.1.101"/>
    </reaction>
</comment>
<evidence type="ECO:0000256" key="15">
    <source>
        <dbReference type="ARBA" id="ARBA00041712"/>
    </source>
</evidence>
<dbReference type="Gene3D" id="3.90.550.10">
    <property type="entry name" value="Spore Coat Polysaccharide Biosynthesis Protein SpsA, Chain A"/>
    <property type="match status" value="1"/>
</dbReference>
<reference evidence="20" key="2">
    <citation type="journal article" date="2007" name="PLoS Biol.">
        <title>Survey sequencing and comparative analysis of the elephant shark (Callorhinchus milii) genome.</title>
        <authorList>
            <person name="Venkatesh B."/>
            <person name="Kirkness E.F."/>
            <person name="Loh Y.H."/>
            <person name="Halpern A.L."/>
            <person name="Lee A.P."/>
            <person name="Johnson J."/>
            <person name="Dandona N."/>
            <person name="Viswanathan L.D."/>
            <person name="Tay A."/>
            <person name="Venter J.C."/>
            <person name="Strausberg R.L."/>
            <person name="Brenner S."/>
        </authorList>
    </citation>
    <scope>NUCLEOTIDE SEQUENCE [LARGE SCALE GENOMIC DNA]</scope>
</reference>
<comment type="pathway">
    <text evidence="2 17">Protein modification; protein glycosylation.</text>
</comment>
<protein>
    <recommendedName>
        <fullName evidence="14 17">Alpha-1,3-mannosyl-glycoprotein 2-beta-N-acetylglucosaminyltransferase</fullName>
        <shortName evidence="17">GNT-I</shortName>
        <shortName evidence="17">GlcNAc-T I</shortName>
        <ecNumber evidence="14 17">2.4.1.101</ecNumber>
    </recommendedName>
    <alternativeName>
        <fullName evidence="15 17">N-glycosyl-oligosaccharide-glycoprotein N-acetylglucosaminyltransferase I</fullName>
    </alternativeName>
</protein>
<keyword evidence="20" id="KW-1185">Reference proteome</keyword>
<name>A0A4W3GEV9_CALMI</name>
<evidence type="ECO:0000256" key="9">
    <source>
        <dbReference type="ARBA" id="ARBA00022989"/>
    </source>
</evidence>
<sequence length="424" mass="47345">MPRRGKLLVWALVLFIGWNALVLLFVLGPGAWGWAGAAGDPEALAREVVRLAEDVERELESQKRLLEQIERHRGLWQGRGLQVPLAVLVLGCDRVTVTRCLDKLLRYRPGGDSAAALYPLIVSQDCGHAGTARAIAGYGSRVTRLVQPEAGDVEAPPEQRRFQGYYRIARHYRWALGQVFGPLGHVAAVVVEDDLDVAPDFYEYFRALLPVLAADPSLWCVSAWHDNGKRGLVQPGPGAGGSLLRTDFFPGLGWMLLRGLWLELEPKWPLGFWDDWLREPGQRRGRACVRPELSRTVTFGRRGVSGGQFYDQHLRHMLLSPGFEAFTRRRHRLARGLRQPRYDADFTARVYSAAALVTLEQLQREAEASPAQAQAQAPPAARLEYRSRDQFKALARALGAMDDLKSGVPRAGYRGVVTVLYRGR</sequence>
<evidence type="ECO:0000256" key="18">
    <source>
        <dbReference type="SAM" id="Coils"/>
    </source>
</evidence>
<dbReference type="UniPathway" id="UPA00378"/>
<keyword evidence="11" id="KW-0472">Membrane</keyword>
<dbReference type="InParanoid" id="A0A4W3GEV9"/>
<dbReference type="InterPro" id="IPR052261">
    <property type="entry name" value="Glycosyltransferase_13"/>
</dbReference>
<comment type="similarity">
    <text evidence="3 17">Belongs to the glycosyltransferase 13 family.</text>
</comment>
<reference evidence="20" key="3">
    <citation type="journal article" date="2014" name="Nature">
        <title>Elephant shark genome provides unique insights into gnathostome evolution.</title>
        <authorList>
            <consortium name="International Elephant Shark Genome Sequencing Consortium"/>
            <person name="Venkatesh B."/>
            <person name="Lee A.P."/>
            <person name="Ravi V."/>
            <person name="Maurya A.K."/>
            <person name="Lian M.M."/>
            <person name="Swann J.B."/>
            <person name="Ohta Y."/>
            <person name="Flajnik M.F."/>
            <person name="Sutoh Y."/>
            <person name="Kasahara M."/>
            <person name="Hoon S."/>
            <person name="Gangu V."/>
            <person name="Roy S.W."/>
            <person name="Irimia M."/>
            <person name="Korzh V."/>
            <person name="Kondrychyn I."/>
            <person name="Lim Z.W."/>
            <person name="Tay B.H."/>
            <person name="Tohari S."/>
            <person name="Kong K.W."/>
            <person name="Ho S."/>
            <person name="Lorente-Galdos B."/>
            <person name="Quilez J."/>
            <person name="Marques-Bonet T."/>
            <person name="Raney B.J."/>
            <person name="Ingham P.W."/>
            <person name="Tay A."/>
            <person name="Hillier L.W."/>
            <person name="Minx P."/>
            <person name="Boehm T."/>
            <person name="Wilson R.K."/>
            <person name="Brenner S."/>
            <person name="Warren W.C."/>
        </authorList>
    </citation>
    <scope>NUCLEOTIDE SEQUENCE [LARGE SCALE GENOMIC DNA]</scope>
</reference>
<keyword evidence="8 17" id="KW-0735">Signal-anchor</keyword>
<comment type="function">
    <text evidence="13 17">Initiates complex N-linked carbohydrate formation. Essential for the conversion of high-mannose to hybrid and complex N-glycans.</text>
</comment>
<evidence type="ECO:0000256" key="7">
    <source>
        <dbReference type="ARBA" id="ARBA00022723"/>
    </source>
</evidence>
<evidence type="ECO:0000256" key="11">
    <source>
        <dbReference type="ARBA" id="ARBA00023136"/>
    </source>
</evidence>
<proteinExistence type="inferred from homology"/>
<reference evidence="19" key="4">
    <citation type="submission" date="2025-08" db="UniProtKB">
        <authorList>
            <consortium name="Ensembl"/>
        </authorList>
    </citation>
    <scope>IDENTIFICATION</scope>
</reference>
<evidence type="ECO:0000256" key="4">
    <source>
        <dbReference type="ARBA" id="ARBA00022676"/>
    </source>
</evidence>
<evidence type="ECO:0000313" key="19">
    <source>
        <dbReference type="Ensembl" id="ENSCMIP00000001160.1"/>
    </source>
</evidence>
<dbReference type="PANTHER" id="PTHR10468">
    <property type="entry name" value="PROTEIN O-LINKED-MANNOSE BETA-1,2-N-ACETYLGLUCOSAMINYLTRANSFERASE 1/ALPHA-1,3-MANNOSYL-GLYCOPROTEIN 2-BETA-N-ACETYLGLUCOSAMINYLTRANSFERASE"/>
    <property type="match status" value="1"/>
</dbReference>
<dbReference type="STRING" id="7868.ENSCMIP00000001160"/>
<comment type="cofactor">
    <cofactor evidence="17">
        <name>Mn(2+)</name>
        <dbReference type="ChEBI" id="CHEBI:29035"/>
    </cofactor>
    <text evidence="17">The cofactor is mostly bound to the substrate.</text>
</comment>
<keyword evidence="10 17" id="KW-0333">Golgi apparatus</keyword>
<dbReference type="AlphaFoldDB" id="A0A4W3GEV9"/>
<evidence type="ECO:0000256" key="16">
    <source>
        <dbReference type="ARBA" id="ARBA00049421"/>
    </source>
</evidence>
<evidence type="ECO:0000313" key="20">
    <source>
        <dbReference type="Proteomes" id="UP000314986"/>
    </source>
</evidence>
<keyword evidence="7 17" id="KW-0479">Metal-binding</keyword>
<dbReference type="SUPFAM" id="SSF53448">
    <property type="entry name" value="Nucleotide-diphospho-sugar transferases"/>
    <property type="match status" value="1"/>
</dbReference>
<evidence type="ECO:0000256" key="10">
    <source>
        <dbReference type="ARBA" id="ARBA00023034"/>
    </source>
</evidence>
<dbReference type="OMA" id="SHLVEYR"/>
<dbReference type="GO" id="GO:0006487">
    <property type="term" value="P:protein N-linked glycosylation"/>
    <property type="evidence" value="ECO:0007669"/>
    <property type="project" value="TreeGrafter"/>
</dbReference>
<dbReference type="Gene3D" id="3.10.180.20">
    <property type="entry name" value="N-Acetylglucosaminyltransferase I, Domain 2"/>
    <property type="match status" value="1"/>
</dbReference>
<evidence type="ECO:0000256" key="17">
    <source>
        <dbReference type="RuleBase" id="RU368119"/>
    </source>
</evidence>